<comment type="caution">
    <text evidence="4">The sequence shown here is derived from an EMBL/GenBank/DDBJ whole genome shotgun (WGS) entry which is preliminary data.</text>
</comment>
<accession>A0ABQ7GQC9</accession>
<name>A0ABQ7GQC9_DUNSA</name>
<keyword evidence="2" id="KW-0498">Mitosis</keyword>
<evidence type="ECO:0000256" key="1">
    <source>
        <dbReference type="ARBA" id="ARBA00022618"/>
    </source>
</evidence>
<protein>
    <recommendedName>
        <fullName evidence="6">Late endosomal/lysosomal adaptor and MAPK and MTOR activator 5</fullName>
    </recommendedName>
</protein>
<evidence type="ECO:0000313" key="4">
    <source>
        <dbReference type="EMBL" id="KAF5836820.1"/>
    </source>
</evidence>
<reference evidence="4" key="1">
    <citation type="submission" date="2017-08" db="EMBL/GenBank/DDBJ databases">
        <authorList>
            <person name="Polle J.E."/>
            <person name="Barry K."/>
            <person name="Cushman J."/>
            <person name="Schmutz J."/>
            <person name="Tran D."/>
            <person name="Hathwaick L.T."/>
            <person name="Yim W.C."/>
            <person name="Jenkins J."/>
            <person name="Mckie-Krisberg Z.M."/>
            <person name="Prochnik S."/>
            <person name="Lindquist E."/>
            <person name="Dockter R.B."/>
            <person name="Adam C."/>
            <person name="Molina H."/>
            <person name="Bunkerborg J."/>
            <person name="Jin E."/>
            <person name="Buchheim M."/>
            <person name="Magnuson J."/>
        </authorList>
    </citation>
    <scope>NUCLEOTIDE SEQUENCE</scope>
    <source>
        <strain evidence="4">CCAP 19/18</strain>
    </source>
</reference>
<organism evidence="4 5">
    <name type="scientific">Dunaliella salina</name>
    <name type="common">Green alga</name>
    <name type="synonym">Protococcus salinus</name>
    <dbReference type="NCBI Taxonomy" id="3046"/>
    <lineage>
        <taxon>Eukaryota</taxon>
        <taxon>Viridiplantae</taxon>
        <taxon>Chlorophyta</taxon>
        <taxon>core chlorophytes</taxon>
        <taxon>Chlorophyceae</taxon>
        <taxon>CS clade</taxon>
        <taxon>Chlamydomonadales</taxon>
        <taxon>Dunaliellaceae</taxon>
        <taxon>Dunaliella</taxon>
    </lineage>
</organism>
<gene>
    <name evidence="4" type="ORF">DUNSADRAFT_5360</name>
</gene>
<dbReference type="InterPro" id="IPR024990">
    <property type="entry name" value="Apc1"/>
</dbReference>
<evidence type="ECO:0000256" key="3">
    <source>
        <dbReference type="ARBA" id="ARBA00023306"/>
    </source>
</evidence>
<evidence type="ECO:0000313" key="5">
    <source>
        <dbReference type="Proteomes" id="UP000815325"/>
    </source>
</evidence>
<dbReference type="EMBL" id="MU069641">
    <property type="protein sequence ID" value="KAF5836820.1"/>
    <property type="molecule type" value="Genomic_DNA"/>
</dbReference>
<evidence type="ECO:0008006" key="6">
    <source>
        <dbReference type="Google" id="ProtNLM"/>
    </source>
</evidence>
<proteinExistence type="predicted"/>
<dbReference type="PANTHER" id="PTHR12827">
    <property type="entry name" value="MEIOTIC CHECKPOINT REGULATOR TSG24 FAMILY MEMBER"/>
    <property type="match status" value="1"/>
</dbReference>
<keyword evidence="5" id="KW-1185">Reference proteome</keyword>
<dbReference type="PANTHER" id="PTHR12827:SF3">
    <property type="entry name" value="ANAPHASE-PROMOTING COMPLEX SUBUNIT 1"/>
    <property type="match status" value="1"/>
</dbReference>
<keyword evidence="1" id="KW-0132">Cell division</keyword>
<sequence length="171" mass="17846">MAASRRGSMEALVSKMLFLHLPATHPASFPEIELSPLVQASALLGVGLLYEGSCHRLMVETMLAEIGRRPSSGANAKAAAAAGNTKGDDEGGVVTDREGYALAAGYVLAAVSEGAVSVQMRDCACSVVMDKEGHTLASMSEGPVSVQSREKGVSMVTDWQWFVRGANCASE</sequence>
<dbReference type="Proteomes" id="UP000815325">
    <property type="component" value="Unassembled WGS sequence"/>
</dbReference>
<keyword evidence="3" id="KW-0131">Cell cycle</keyword>
<evidence type="ECO:0000256" key="2">
    <source>
        <dbReference type="ARBA" id="ARBA00022776"/>
    </source>
</evidence>